<accession>A0A941IQ31</accession>
<proteinExistence type="predicted"/>
<evidence type="ECO:0000256" key="1">
    <source>
        <dbReference type="ARBA" id="ARBA00023015"/>
    </source>
</evidence>
<comment type="caution">
    <text evidence="6">The sequence shown here is derived from an EMBL/GenBank/DDBJ whole genome shotgun (WGS) entry which is preliminary data.</text>
</comment>
<reference evidence="6" key="1">
    <citation type="submission" date="2021-04" db="EMBL/GenBank/DDBJ databases">
        <title>Genome based classification of Actinospica acidithermotolerans sp. nov., an actinobacterium isolated from an Indonesian hot spring.</title>
        <authorList>
            <person name="Kusuma A.B."/>
            <person name="Putra K.E."/>
            <person name="Nafisah S."/>
            <person name="Loh J."/>
            <person name="Nouioui I."/>
            <person name="Goodfellow M."/>
        </authorList>
    </citation>
    <scope>NUCLEOTIDE SEQUENCE</scope>
    <source>
        <strain evidence="6">CSCA 57</strain>
    </source>
</reference>
<dbReference type="Proteomes" id="UP000675781">
    <property type="component" value="Unassembled WGS sequence"/>
</dbReference>
<dbReference type="PROSITE" id="PS50977">
    <property type="entry name" value="HTH_TETR_2"/>
    <property type="match status" value="1"/>
</dbReference>
<dbReference type="GO" id="GO:0000976">
    <property type="term" value="F:transcription cis-regulatory region binding"/>
    <property type="evidence" value="ECO:0007669"/>
    <property type="project" value="TreeGrafter"/>
</dbReference>
<name>A0A941IQ31_9ACTN</name>
<evidence type="ECO:0000259" key="5">
    <source>
        <dbReference type="PROSITE" id="PS50977"/>
    </source>
</evidence>
<dbReference type="PANTHER" id="PTHR30055">
    <property type="entry name" value="HTH-TYPE TRANSCRIPTIONAL REGULATOR RUTR"/>
    <property type="match status" value="1"/>
</dbReference>
<sequence>MTTPRPRRGRPPASSREALEEIAFELLLRDGYEATTLQAIMAAGGVGRSTLFRYFGSKAGIVWGEFDRAVERLRSALDDVGDAPVMAAVRSAVVRSTHLSEEAAPGSWLDRFRVLDRDSALVAETAVHWRAWAEVVSGYVGARTGTEPSAPVPAAVGGAVQAAYVSVLRHWAAAEQPVDIDELDDALRPVTDAFQTVLDGMSLPR</sequence>
<dbReference type="GO" id="GO:0003700">
    <property type="term" value="F:DNA-binding transcription factor activity"/>
    <property type="evidence" value="ECO:0007669"/>
    <property type="project" value="TreeGrafter"/>
</dbReference>
<organism evidence="6 7">
    <name type="scientific">Actinospica durhamensis</name>
    <dbReference type="NCBI Taxonomy" id="1508375"/>
    <lineage>
        <taxon>Bacteria</taxon>
        <taxon>Bacillati</taxon>
        <taxon>Actinomycetota</taxon>
        <taxon>Actinomycetes</taxon>
        <taxon>Catenulisporales</taxon>
        <taxon>Actinospicaceae</taxon>
        <taxon>Actinospica</taxon>
    </lineage>
</organism>
<evidence type="ECO:0000256" key="2">
    <source>
        <dbReference type="ARBA" id="ARBA00023125"/>
    </source>
</evidence>
<keyword evidence="3" id="KW-0804">Transcription</keyword>
<keyword evidence="1" id="KW-0805">Transcription regulation</keyword>
<keyword evidence="7" id="KW-1185">Reference proteome</keyword>
<dbReference type="Pfam" id="PF17754">
    <property type="entry name" value="TetR_C_14"/>
    <property type="match status" value="1"/>
</dbReference>
<gene>
    <name evidence="6" type="ORF">KDL01_04620</name>
</gene>
<dbReference type="InterPro" id="IPR050109">
    <property type="entry name" value="HTH-type_TetR-like_transc_reg"/>
</dbReference>
<dbReference type="Gene3D" id="1.10.10.60">
    <property type="entry name" value="Homeodomain-like"/>
    <property type="match status" value="1"/>
</dbReference>
<keyword evidence="2 4" id="KW-0238">DNA-binding</keyword>
<dbReference type="SUPFAM" id="SSF46689">
    <property type="entry name" value="Homeodomain-like"/>
    <property type="match status" value="1"/>
</dbReference>
<dbReference type="RefSeq" id="WP_212527056.1">
    <property type="nucleotide sequence ID" value="NZ_JAGSOG010000012.1"/>
</dbReference>
<evidence type="ECO:0000313" key="6">
    <source>
        <dbReference type="EMBL" id="MBR7832528.1"/>
    </source>
</evidence>
<dbReference type="AlphaFoldDB" id="A0A941IQ31"/>
<dbReference type="InterPro" id="IPR001647">
    <property type="entry name" value="HTH_TetR"/>
</dbReference>
<evidence type="ECO:0000256" key="4">
    <source>
        <dbReference type="PROSITE-ProRule" id="PRU00335"/>
    </source>
</evidence>
<dbReference type="InterPro" id="IPR041347">
    <property type="entry name" value="MftR_C"/>
</dbReference>
<feature type="domain" description="HTH tetR-type" evidence="5">
    <location>
        <begin position="13"/>
        <end position="73"/>
    </location>
</feature>
<dbReference type="Gene3D" id="1.10.357.10">
    <property type="entry name" value="Tetracycline Repressor, domain 2"/>
    <property type="match status" value="1"/>
</dbReference>
<protein>
    <submittedName>
        <fullName evidence="6">TetR family transcriptional regulator</fullName>
    </submittedName>
</protein>
<evidence type="ECO:0000256" key="3">
    <source>
        <dbReference type="ARBA" id="ARBA00023163"/>
    </source>
</evidence>
<dbReference type="InterPro" id="IPR009057">
    <property type="entry name" value="Homeodomain-like_sf"/>
</dbReference>
<dbReference type="EMBL" id="JAGSOG010000012">
    <property type="protein sequence ID" value="MBR7832528.1"/>
    <property type="molecule type" value="Genomic_DNA"/>
</dbReference>
<dbReference type="Pfam" id="PF00440">
    <property type="entry name" value="TetR_N"/>
    <property type="match status" value="1"/>
</dbReference>
<feature type="DNA-binding region" description="H-T-H motif" evidence="4">
    <location>
        <begin position="36"/>
        <end position="55"/>
    </location>
</feature>
<evidence type="ECO:0000313" key="7">
    <source>
        <dbReference type="Proteomes" id="UP000675781"/>
    </source>
</evidence>
<dbReference type="PANTHER" id="PTHR30055:SF238">
    <property type="entry name" value="MYCOFACTOCIN BIOSYNTHESIS TRANSCRIPTIONAL REGULATOR MFTR-RELATED"/>
    <property type="match status" value="1"/>
</dbReference>